<dbReference type="Pfam" id="PF10728">
    <property type="entry name" value="DUF2520"/>
    <property type="match status" value="1"/>
</dbReference>
<feature type="domain" description="Putative oxidoreductase/dehydrogenase Rossmann-like" evidence="1">
    <location>
        <begin position="7"/>
        <end position="129"/>
    </location>
</feature>
<proteinExistence type="predicted"/>
<evidence type="ECO:0000259" key="1">
    <source>
        <dbReference type="Pfam" id="PF10727"/>
    </source>
</evidence>
<dbReference type="Gene3D" id="1.10.1040.20">
    <property type="entry name" value="ProC-like, C-terminal domain"/>
    <property type="match status" value="1"/>
</dbReference>
<dbReference type="Pfam" id="PF10727">
    <property type="entry name" value="Rossmann-like"/>
    <property type="match status" value="1"/>
</dbReference>
<dbReference type="AlphaFoldDB" id="A0A1F2UFH7"/>
<name>A0A1F2UFH7_9ACTN</name>
<dbReference type="SUPFAM" id="SSF51735">
    <property type="entry name" value="NAD(P)-binding Rossmann-fold domains"/>
    <property type="match status" value="1"/>
</dbReference>
<dbReference type="Gene3D" id="3.40.50.720">
    <property type="entry name" value="NAD(P)-binding Rossmann-like Domain"/>
    <property type="match status" value="1"/>
</dbReference>
<accession>A0A1F2UFH7</accession>
<dbReference type="PANTHER" id="PTHR40459">
    <property type="entry name" value="CONSERVED HYPOTHETICAL ALANINE AND LEUCINE RICH PROTEIN"/>
    <property type="match status" value="1"/>
</dbReference>
<dbReference type="InterPro" id="IPR008927">
    <property type="entry name" value="6-PGluconate_DH-like_C_sf"/>
</dbReference>
<dbReference type="SUPFAM" id="SSF48179">
    <property type="entry name" value="6-phosphogluconate dehydrogenase C-terminal domain-like"/>
    <property type="match status" value="1"/>
</dbReference>
<dbReference type="InterPro" id="IPR018931">
    <property type="entry name" value="DUF2520"/>
</dbReference>
<evidence type="ECO:0000313" key="4">
    <source>
        <dbReference type="Proteomes" id="UP000178086"/>
    </source>
</evidence>
<feature type="domain" description="DUF2520" evidence="2">
    <location>
        <begin position="147"/>
        <end position="275"/>
    </location>
</feature>
<evidence type="ECO:0000259" key="2">
    <source>
        <dbReference type="Pfam" id="PF10728"/>
    </source>
</evidence>
<dbReference type="InterPro" id="IPR019665">
    <property type="entry name" value="OxRdtase/DH_put_Rossmann_dom"/>
</dbReference>
<dbReference type="InterPro" id="IPR036291">
    <property type="entry name" value="NAD(P)-bd_dom_sf"/>
</dbReference>
<organism evidence="3 4">
    <name type="scientific">Candidatus Aquicultor primus</name>
    <dbReference type="NCBI Taxonomy" id="1797195"/>
    <lineage>
        <taxon>Bacteria</taxon>
        <taxon>Bacillati</taxon>
        <taxon>Actinomycetota</taxon>
        <taxon>Candidatus Aquicultoria</taxon>
        <taxon>Candidatus Aquicultorales</taxon>
        <taxon>Candidatus Aquicultoraceae</taxon>
        <taxon>Candidatus Aquicultor</taxon>
    </lineage>
</organism>
<dbReference type="PANTHER" id="PTHR40459:SF1">
    <property type="entry name" value="CONSERVED HYPOTHETICAL ALANINE AND LEUCINE RICH PROTEIN"/>
    <property type="match status" value="1"/>
</dbReference>
<gene>
    <name evidence="3" type="ORF">A2074_08485</name>
</gene>
<reference evidence="3 4" key="1">
    <citation type="journal article" date="2016" name="Nat. Commun.">
        <title>Thousands of microbial genomes shed light on interconnected biogeochemical processes in an aquifer system.</title>
        <authorList>
            <person name="Anantharaman K."/>
            <person name="Brown C.T."/>
            <person name="Hug L.A."/>
            <person name="Sharon I."/>
            <person name="Castelle C.J."/>
            <person name="Probst A.J."/>
            <person name="Thomas B.C."/>
            <person name="Singh A."/>
            <person name="Wilkins M.J."/>
            <person name="Karaoz U."/>
            <person name="Brodie E.L."/>
            <person name="Williams K.H."/>
            <person name="Hubbard S.S."/>
            <person name="Banfield J.F."/>
        </authorList>
    </citation>
    <scope>NUCLEOTIDE SEQUENCE [LARGE SCALE GENOMIC DNA]</scope>
</reference>
<protein>
    <recommendedName>
        <fullName evidence="5">DUF2520 domain-containing protein</fullName>
    </recommendedName>
</protein>
<dbReference type="EMBL" id="MELI01000112">
    <property type="protein sequence ID" value="OFW31797.1"/>
    <property type="molecule type" value="Genomic_DNA"/>
</dbReference>
<dbReference type="InterPro" id="IPR037108">
    <property type="entry name" value="TM1727-like_C_sf"/>
</dbReference>
<sequence length="302" mass="31014">MSERGYNIAVIGAGKVGTAVGYLLQRKGHSIAVAVTTSEESLKNAASYLPGARLVRDAGEAPADTAVVANVDVILITTKDGQIESACKALAAGGGLTPSHTVMHMSGAASLDLLSSAKAAGAGVASLHPIQSFASVELAVERLPGSYFGLTAEGDAREVALRIAADLDGKVVEVADGHKTLYHAAACVASNYLVTLIYTAQKLYAAAGFEERAAIAAMMPLVKGTLANIESVGTAPALTGPIARGDAETVEQHLKKLVVMGEEIVETYRMLGLRTVDMAATNGTLSPEAAAKLYAVLKTEHG</sequence>
<comment type="caution">
    <text evidence="3">The sequence shown here is derived from an EMBL/GenBank/DDBJ whole genome shotgun (WGS) entry which is preliminary data.</text>
</comment>
<evidence type="ECO:0000313" key="3">
    <source>
        <dbReference type="EMBL" id="OFW31797.1"/>
    </source>
</evidence>
<evidence type="ECO:0008006" key="5">
    <source>
        <dbReference type="Google" id="ProtNLM"/>
    </source>
</evidence>
<dbReference type="Proteomes" id="UP000178086">
    <property type="component" value="Unassembled WGS sequence"/>
</dbReference>